<organism evidence="1 2">
    <name type="scientific">Trifolium pratense</name>
    <name type="common">Red clover</name>
    <dbReference type="NCBI Taxonomy" id="57577"/>
    <lineage>
        <taxon>Eukaryota</taxon>
        <taxon>Viridiplantae</taxon>
        <taxon>Streptophyta</taxon>
        <taxon>Embryophyta</taxon>
        <taxon>Tracheophyta</taxon>
        <taxon>Spermatophyta</taxon>
        <taxon>Magnoliopsida</taxon>
        <taxon>eudicotyledons</taxon>
        <taxon>Gunneridae</taxon>
        <taxon>Pentapetalae</taxon>
        <taxon>rosids</taxon>
        <taxon>fabids</taxon>
        <taxon>Fabales</taxon>
        <taxon>Fabaceae</taxon>
        <taxon>Papilionoideae</taxon>
        <taxon>50 kb inversion clade</taxon>
        <taxon>NPAAA clade</taxon>
        <taxon>Hologalegina</taxon>
        <taxon>IRL clade</taxon>
        <taxon>Trifolieae</taxon>
        <taxon>Trifolium</taxon>
    </lineage>
</organism>
<keyword evidence="2" id="KW-1185">Reference proteome</keyword>
<evidence type="ECO:0000313" key="1">
    <source>
        <dbReference type="EMBL" id="CAJ2640901.1"/>
    </source>
</evidence>
<sequence length="246" mass="28444">MLINPFTRIKKIINAAPSFETSTILYSMRVLLAFSKCSKEFVFVVLCTQTNYLRVYQSRNCGWVTFSSKIGNQEWVVHFVVLHNVIYLVTNKANIGVLSLNSPNIKFLKLKSTPNVTNINFKLVNCDEQLLVVDSRCHQIRNVYKIDFSTMSYVKLETLGDMALFCNVRTTKTDCYALNNPNRWGYESNSVYITTESTTMCKVYSADDKKLQKCIKLPTLGKSNHYIYDWCFKHLLHEIDYSLVEC</sequence>
<dbReference type="EMBL" id="CASHSV030000024">
    <property type="protein sequence ID" value="CAJ2640901.1"/>
    <property type="molecule type" value="Genomic_DNA"/>
</dbReference>
<evidence type="ECO:0000313" key="2">
    <source>
        <dbReference type="Proteomes" id="UP001177021"/>
    </source>
</evidence>
<gene>
    <name evidence="1" type="ORF">MILVUS5_LOCUS10669</name>
</gene>
<protein>
    <submittedName>
        <fullName evidence="1">Uncharacterized protein</fullName>
    </submittedName>
</protein>
<accession>A0ACB0J9M0</accession>
<comment type="caution">
    <text evidence="1">The sequence shown here is derived from an EMBL/GenBank/DDBJ whole genome shotgun (WGS) entry which is preliminary data.</text>
</comment>
<proteinExistence type="predicted"/>
<dbReference type="Proteomes" id="UP001177021">
    <property type="component" value="Unassembled WGS sequence"/>
</dbReference>
<reference evidence="1" key="1">
    <citation type="submission" date="2023-10" db="EMBL/GenBank/DDBJ databases">
        <authorList>
            <person name="Rodriguez Cubillos JULIANA M."/>
            <person name="De Vega J."/>
        </authorList>
    </citation>
    <scope>NUCLEOTIDE SEQUENCE</scope>
</reference>
<name>A0ACB0J9M0_TRIPR</name>